<dbReference type="PROSITE" id="PS00688">
    <property type="entry name" value="SIGMA54_INTERACT_3"/>
    <property type="match status" value="1"/>
</dbReference>
<reference evidence="10" key="1">
    <citation type="submission" date="2017-08" db="EMBL/GenBank/DDBJ databases">
        <title>Direct submision.</title>
        <authorList>
            <person name="Kim S.-J."/>
            <person name="Rhee S.-K."/>
        </authorList>
    </citation>
    <scope>NUCLEOTIDE SEQUENCE [LARGE SCALE GENOMIC DNA]</scope>
    <source>
        <strain evidence="10">GI5</strain>
    </source>
</reference>
<dbReference type="OrthoDB" id="9804019at2"/>
<dbReference type="SUPFAM" id="SSF52540">
    <property type="entry name" value="P-loop containing nucleoside triphosphate hydrolases"/>
    <property type="match status" value="1"/>
</dbReference>
<dbReference type="KEGG" id="kak:Kalk_16115"/>
<keyword evidence="4" id="KW-0238">DNA-binding</keyword>
<organism evidence="9 10">
    <name type="scientific">Ketobacter alkanivorans</name>
    <dbReference type="NCBI Taxonomy" id="1917421"/>
    <lineage>
        <taxon>Bacteria</taxon>
        <taxon>Pseudomonadati</taxon>
        <taxon>Pseudomonadota</taxon>
        <taxon>Gammaproteobacteria</taxon>
        <taxon>Pseudomonadales</taxon>
        <taxon>Ketobacteraceae</taxon>
        <taxon>Ketobacter</taxon>
    </lineage>
</organism>
<dbReference type="EMBL" id="CP022684">
    <property type="protein sequence ID" value="AUM13860.1"/>
    <property type="molecule type" value="Genomic_DNA"/>
</dbReference>
<dbReference type="Pfam" id="PF00158">
    <property type="entry name" value="Sigma54_activat"/>
    <property type="match status" value="1"/>
</dbReference>
<feature type="domain" description="Response regulatory" evidence="8">
    <location>
        <begin position="3"/>
        <end position="113"/>
    </location>
</feature>
<evidence type="ECO:0000313" key="10">
    <source>
        <dbReference type="Proteomes" id="UP000235116"/>
    </source>
</evidence>
<dbReference type="Proteomes" id="UP000235116">
    <property type="component" value="Chromosome"/>
</dbReference>
<dbReference type="SMART" id="SM00382">
    <property type="entry name" value="AAA"/>
    <property type="match status" value="1"/>
</dbReference>
<dbReference type="GO" id="GO:0000160">
    <property type="term" value="P:phosphorelay signal transduction system"/>
    <property type="evidence" value="ECO:0007669"/>
    <property type="project" value="InterPro"/>
</dbReference>
<keyword evidence="2" id="KW-0067">ATP-binding</keyword>
<dbReference type="PROSITE" id="PS50110">
    <property type="entry name" value="RESPONSE_REGULATORY"/>
    <property type="match status" value="1"/>
</dbReference>
<dbReference type="PANTHER" id="PTHR32071">
    <property type="entry name" value="TRANSCRIPTIONAL REGULATORY PROTEIN"/>
    <property type="match status" value="1"/>
</dbReference>
<feature type="modified residue" description="4-aspartylphosphate" evidence="6">
    <location>
        <position position="52"/>
    </location>
</feature>
<dbReference type="GO" id="GO:0005524">
    <property type="term" value="F:ATP binding"/>
    <property type="evidence" value="ECO:0007669"/>
    <property type="project" value="UniProtKB-KW"/>
</dbReference>
<dbReference type="CDD" id="cd00156">
    <property type="entry name" value="REC"/>
    <property type="match status" value="1"/>
</dbReference>
<dbReference type="FunFam" id="3.40.50.300:FF:000006">
    <property type="entry name" value="DNA-binding transcriptional regulator NtrC"/>
    <property type="match status" value="1"/>
</dbReference>
<evidence type="ECO:0000259" key="8">
    <source>
        <dbReference type="PROSITE" id="PS50110"/>
    </source>
</evidence>
<dbReference type="Pfam" id="PF25601">
    <property type="entry name" value="AAA_lid_14"/>
    <property type="match status" value="1"/>
</dbReference>
<dbReference type="GO" id="GO:0003677">
    <property type="term" value="F:DNA binding"/>
    <property type="evidence" value="ECO:0007669"/>
    <property type="project" value="UniProtKB-KW"/>
</dbReference>
<dbReference type="InterPro" id="IPR025943">
    <property type="entry name" value="Sigma_54_int_dom_ATP-bd_2"/>
</dbReference>
<dbReference type="Gene3D" id="3.40.50.300">
    <property type="entry name" value="P-loop containing nucleotide triphosphate hydrolases"/>
    <property type="match status" value="1"/>
</dbReference>
<protein>
    <submittedName>
        <fullName evidence="9">Response regulator</fullName>
    </submittedName>
</protein>
<dbReference type="InterPro" id="IPR011006">
    <property type="entry name" value="CheY-like_superfamily"/>
</dbReference>
<dbReference type="InterPro" id="IPR001789">
    <property type="entry name" value="Sig_transdc_resp-reg_receiver"/>
</dbReference>
<dbReference type="RefSeq" id="WP_101895235.1">
    <property type="nucleotide sequence ID" value="NZ_CP022684.1"/>
</dbReference>
<evidence type="ECO:0000259" key="7">
    <source>
        <dbReference type="PROSITE" id="PS50045"/>
    </source>
</evidence>
<proteinExistence type="predicted"/>
<dbReference type="PROSITE" id="PS00675">
    <property type="entry name" value="SIGMA54_INTERACT_1"/>
    <property type="match status" value="1"/>
</dbReference>
<dbReference type="GO" id="GO:0006355">
    <property type="term" value="P:regulation of DNA-templated transcription"/>
    <property type="evidence" value="ECO:0007669"/>
    <property type="project" value="InterPro"/>
</dbReference>
<feature type="domain" description="Sigma-54 factor interaction" evidence="7">
    <location>
        <begin position="138"/>
        <end position="367"/>
    </location>
</feature>
<evidence type="ECO:0000256" key="4">
    <source>
        <dbReference type="ARBA" id="ARBA00023125"/>
    </source>
</evidence>
<keyword evidence="6" id="KW-0597">Phosphoprotein</keyword>
<dbReference type="InterPro" id="IPR025944">
    <property type="entry name" value="Sigma_54_int_dom_CS"/>
</dbReference>
<dbReference type="PROSITE" id="PS00676">
    <property type="entry name" value="SIGMA54_INTERACT_2"/>
    <property type="match status" value="1"/>
</dbReference>
<dbReference type="SMART" id="SM00448">
    <property type="entry name" value="REC"/>
    <property type="match status" value="1"/>
</dbReference>
<dbReference type="SUPFAM" id="SSF52172">
    <property type="entry name" value="CheY-like"/>
    <property type="match status" value="1"/>
</dbReference>
<keyword evidence="1" id="KW-0547">Nucleotide-binding</keyword>
<keyword evidence="5" id="KW-0804">Transcription</keyword>
<dbReference type="Gene3D" id="1.10.8.60">
    <property type="match status" value="1"/>
</dbReference>
<dbReference type="Gene3D" id="3.40.50.2300">
    <property type="match status" value="1"/>
</dbReference>
<dbReference type="InterPro" id="IPR025662">
    <property type="entry name" value="Sigma_54_int_dom_ATP-bd_1"/>
</dbReference>
<name>A0A2K9LNN3_9GAMM</name>
<evidence type="ECO:0000256" key="3">
    <source>
        <dbReference type="ARBA" id="ARBA00023015"/>
    </source>
</evidence>
<evidence type="ECO:0000256" key="5">
    <source>
        <dbReference type="ARBA" id="ARBA00023163"/>
    </source>
</evidence>
<accession>A0A2K9LNN3</accession>
<dbReference type="Pfam" id="PF00072">
    <property type="entry name" value="Response_reg"/>
    <property type="match status" value="1"/>
</dbReference>
<dbReference type="InterPro" id="IPR002078">
    <property type="entry name" value="Sigma_54_int"/>
</dbReference>
<dbReference type="PANTHER" id="PTHR32071:SF117">
    <property type="entry name" value="PTS-DEPENDENT DIHYDROXYACETONE KINASE OPERON REGULATORY PROTEIN-RELATED"/>
    <property type="match status" value="1"/>
</dbReference>
<dbReference type="InterPro" id="IPR058031">
    <property type="entry name" value="AAA_lid_NorR"/>
</dbReference>
<dbReference type="PROSITE" id="PS50045">
    <property type="entry name" value="SIGMA54_INTERACT_4"/>
    <property type="match status" value="1"/>
</dbReference>
<evidence type="ECO:0000256" key="1">
    <source>
        <dbReference type="ARBA" id="ARBA00022741"/>
    </source>
</evidence>
<dbReference type="InterPro" id="IPR027417">
    <property type="entry name" value="P-loop_NTPase"/>
</dbReference>
<keyword evidence="10" id="KW-1185">Reference proteome</keyword>
<gene>
    <name evidence="9" type="ORF">Kalk_16115</name>
</gene>
<dbReference type="AlphaFoldDB" id="A0A2K9LNN3"/>
<evidence type="ECO:0000313" key="9">
    <source>
        <dbReference type="EMBL" id="AUM13860.1"/>
    </source>
</evidence>
<keyword evidence="3" id="KW-0805">Transcription regulation</keyword>
<sequence>MSHILIVEDEAVIRNALRRLLERNGYQISEAGAVQDAVDTFKLTDFDLIITDLRLPGAPGTDIIPQAEGVPVLVMTSYASLKSAVESMKMGAVDYISKPFDHDEMLMSVERILKEKALERENQALKSQISRDFPLTGMIGACEAMQALFKNIQKVAPTDSTVLVLGESGTGKELVARAVHDQSHRHGGPLISVNCAAIPETLIESELFGHEKGAFTGANANRKGLVEAADGGTLFLDEIGELPLEAQARLLRLLQEKEVRRVGSVQSKTVDVRLVAATHRNLKSLAKEGRFREDLYYRLHVVELKLPPLRDRGDDIEKLARELLIRTARRMAKQEMSFSKEALDAINLYRWPGNVRELENAIERAVILCDGQIIAPDLMALDMHPESEYELDDDITLPTPRTSLTKHEEVPDPAEDLSLEDYFQRFVMEHQEQMTETELAQKLGISRKCLWERRQRLGIPRKKPAAR</sequence>
<dbReference type="InterPro" id="IPR003593">
    <property type="entry name" value="AAA+_ATPase"/>
</dbReference>
<evidence type="ECO:0000256" key="2">
    <source>
        <dbReference type="ARBA" id="ARBA00022840"/>
    </source>
</evidence>
<dbReference type="CDD" id="cd00009">
    <property type="entry name" value="AAA"/>
    <property type="match status" value="1"/>
</dbReference>
<evidence type="ECO:0000256" key="6">
    <source>
        <dbReference type="PROSITE-ProRule" id="PRU00169"/>
    </source>
</evidence>